<evidence type="ECO:0000256" key="1">
    <source>
        <dbReference type="ARBA" id="ARBA00005952"/>
    </source>
</evidence>
<evidence type="ECO:0000256" key="7">
    <source>
        <dbReference type="SAM" id="MobiDB-lite"/>
    </source>
</evidence>
<dbReference type="Proteomes" id="UP001216907">
    <property type="component" value="Unassembled WGS sequence"/>
</dbReference>
<evidence type="ECO:0000313" key="10">
    <source>
        <dbReference type="Proteomes" id="UP001216907"/>
    </source>
</evidence>
<organism evidence="9 10">
    <name type="scientific">Paludisphaera mucosa</name>
    <dbReference type="NCBI Taxonomy" id="3030827"/>
    <lineage>
        <taxon>Bacteria</taxon>
        <taxon>Pseudomonadati</taxon>
        <taxon>Planctomycetota</taxon>
        <taxon>Planctomycetia</taxon>
        <taxon>Isosphaerales</taxon>
        <taxon>Isosphaeraceae</taxon>
        <taxon>Paludisphaera</taxon>
    </lineage>
</organism>
<dbReference type="InterPro" id="IPR011605">
    <property type="entry name" value="NusB_fam"/>
</dbReference>
<dbReference type="InterPro" id="IPR006027">
    <property type="entry name" value="NusB_RsmB_TIM44"/>
</dbReference>
<feature type="domain" description="NusB/RsmB/TIM44" evidence="8">
    <location>
        <begin position="7"/>
        <end position="131"/>
    </location>
</feature>
<dbReference type="SUPFAM" id="SSF48013">
    <property type="entry name" value="NusB-like"/>
    <property type="match status" value="1"/>
</dbReference>
<keyword evidence="3 6" id="KW-0694">RNA-binding</keyword>
<feature type="region of interest" description="Disordered" evidence="7">
    <location>
        <begin position="134"/>
        <end position="174"/>
    </location>
</feature>
<dbReference type="PANTHER" id="PTHR11078">
    <property type="entry name" value="N UTILIZATION SUBSTANCE PROTEIN B-RELATED"/>
    <property type="match status" value="1"/>
</dbReference>
<evidence type="ECO:0000256" key="3">
    <source>
        <dbReference type="ARBA" id="ARBA00022884"/>
    </source>
</evidence>
<protein>
    <recommendedName>
        <fullName evidence="6">Transcription antitermination protein NusB</fullName>
    </recommendedName>
    <alternativeName>
        <fullName evidence="6">Antitermination factor NusB</fullName>
    </alternativeName>
</protein>
<dbReference type="NCBIfam" id="TIGR01951">
    <property type="entry name" value="nusB"/>
    <property type="match status" value="1"/>
</dbReference>
<gene>
    <name evidence="6 9" type="primary">nusB</name>
    <name evidence="9" type="ORF">PZE19_01800</name>
</gene>
<dbReference type="Gene3D" id="1.10.940.10">
    <property type="entry name" value="NusB-like"/>
    <property type="match status" value="1"/>
</dbReference>
<comment type="similarity">
    <text evidence="1 6">Belongs to the NusB family.</text>
</comment>
<keyword evidence="4 6" id="KW-0805">Transcription regulation</keyword>
<evidence type="ECO:0000256" key="6">
    <source>
        <dbReference type="HAMAP-Rule" id="MF_00073"/>
    </source>
</evidence>
<proteinExistence type="inferred from homology"/>
<reference evidence="9 10" key="1">
    <citation type="submission" date="2023-03" db="EMBL/GenBank/DDBJ databases">
        <title>Paludisphaera mucosa sp. nov. a novel planctomycete from northern fen.</title>
        <authorList>
            <person name="Ivanova A."/>
        </authorList>
    </citation>
    <scope>NUCLEOTIDE SEQUENCE [LARGE SCALE GENOMIC DNA]</scope>
    <source>
        <strain evidence="9 10">Pla2</strain>
    </source>
</reference>
<dbReference type="HAMAP" id="MF_00073">
    <property type="entry name" value="NusB"/>
    <property type="match status" value="1"/>
</dbReference>
<feature type="compositionally biased region" description="Pro residues" evidence="7">
    <location>
        <begin position="155"/>
        <end position="165"/>
    </location>
</feature>
<comment type="caution">
    <text evidence="9">The sequence shown here is derived from an EMBL/GenBank/DDBJ whole genome shotgun (WGS) entry which is preliminary data.</text>
</comment>
<evidence type="ECO:0000256" key="2">
    <source>
        <dbReference type="ARBA" id="ARBA00022814"/>
    </source>
</evidence>
<evidence type="ECO:0000256" key="4">
    <source>
        <dbReference type="ARBA" id="ARBA00023015"/>
    </source>
</evidence>
<name>A0ABT6F4J4_9BACT</name>
<dbReference type="Pfam" id="PF01029">
    <property type="entry name" value="NusB"/>
    <property type="match status" value="1"/>
</dbReference>
<evidence type="ECO:0000256" key="5">
    <source>
        <dbReference type="ARBA" id="ARBA00023163"/>
    </source>
</evidence>
<dbReference type="InterPro" id="IPR035926">
    <property type="entry name" value="NusB-like_sf"/>
</dbReference>
<keyword evidence="5 6" id="KW-0804">Transcription</keyword>
<feature type="compositionally biased region" description="Acidic residues" evidence="7">
    <location>
        <begin position="144"/>
        <end position="154"/>
    </location>
</feature>
<dbReference type="EMBL" id="JARRAG010000001">
    <property type="protein sequence ID" value="MDG3002508.1"/>
    <property type="molecule type" value="Genomic_DNA"/>
</dbReference>
<sequence>MTRRSRGREVALQVLYQLEQNSGVMTADVRRFIDRRLLGDRDLIAFTVGLIEGVQKHQPAIDEAIKQVAENWRLDRMAAIDRNILRVGAFEILHRPEVPAKVAINEALELAKRYSTAQSSRFVNGILDKVLQLQHPTPKPAAEVEPEPEADVEPDPAPAPEPAPSPAAEEGPGA</sequence>
<evidence type="ECO:0000259" key="8">
    <source>
        <dbReference type="Pfam" id="PF01029"/>
    </source>
</evidence>
<comment type="function">
    <text evidence="6">Involved in transcription antitermination. Required for transcription of ribosomal RNA (rRNA) genes. Binds specifically to the boxA antiterminator sequence of the ribosomal RNA (rrn) operons.</text>
</comment>
<dbReference type="PANTHER" id="PTHR11078:SF3">
    <property type="entry name" value="ANTITERMINATION NUSB DOMAIN-CONTAINING PROTEIN"/>
    <property type="match status" value="1"/>
</dbReference>
<evidence type="ECO:0000313" key="9">
    <source>
        <dbReference type="EMBL" id="MDG3002508.1"/>
    </source>
</evidence>
<accession>A0ABT6F4J4</accession>
<keyword evidence="10" id="KW-1185">Reference proteome</keyword>
<keyword evidence="2 6" id="KW-0889">Transcription antitermination</keyword>